<comment type="caution">
    <text evidence="1">The sequence shown here is derived from an EMBL/GenBank/DDBJ whole genome shotgun (WGS) entry which is preliminary data.</text>
</comment>
<evidence type="ECO:0000313" key="1">
    <source>
        <dbReference type="EMBL" id="GIY02585.1"/>
    </source>
</evidence>
<proteinExistence type="predicted"/>
<dbReference type="EMBL" id="BPLR01005458">
    <property type="protein sequence ID" value="GIY02585.1"/>
    <property type="molecule type" value="Genomic_DNA"/>
</dbReference>
<sequence>MARRAVLLPSTFGPLPNEKDAFSCTPVPPAPMGCRASIKQEFHYCCCTRGGRIINVDDGRNSKILRPNRLGGRIH</sequence>
<dbReference type="AlphaFoldDB" id="A0AAV4Q3I8"/>
<keyword evidence="2" id="KW-1185">Reference proteome</keyword>
<gene>
    <name evidence="1" type="ORF">CEXT_301521</name>
</gene>
<organism evidence="1 2">
    <name type="scientific">Caerostris extrusa</name>
    <name type="common">Bark spider</name>
    <name type="synonym">Caerostris bankana</name>
    <dbReference type="NCBI Taxonomy" id="172846"/>
    <lineage>
        <taxon>Eukaryota</taxon>
        <taxon>Metazoa</taxon>
        <taxon>Ecdysozoa</taxon>
        <taxon>Arthropoda</taxon>
        <taxon>Chelicerata</taxon>
        <taxon>Arachnida</taxon>
        <taxon>Araneae</taxon>
        <taxon>Araneomorphae</taxon>
        <taxon>Entelegynae</taxon>
        <taxon>Araneoidea</taxon>
        <taxon>Araneidae</taxon>
        <taxon>Caerostris</taxon>
    </lineage>
</organism>
<accession>A0AAV4Q3I8</accession>
<name>A0AAV4Q3I8_CAEEX</name>
<protein>
    <submittedName>
        <fullName evidence="1">Uncharacterized protein</fullName>
    </submittedName>
</protein>
<evidence type="ECO:0000313" key="2">
    <source>
        <dbReference type="Proteomes" id="UP001054945"/>
    </source>
</evidence>
<reference evidence="1 2" key="1">
    <citation type="submission" date="2021-06" db="EMBL/GenBank/DDBJ databases">
        <title>Caerostris extrusa draft genome.</title>
        <authorList>
            <person name="Kono N."/>
            <person name="Arakawa K."/>
        </authorList>
    </citation>
    <scope>NUCLEOTIDE SEQUENCE [LARGE SCALE GENOMIC DNA]</scope>
</reference>
<dbReference type="Proteomes" id="UP001054945">
    <property type="component" value="Unassembled WGS sequence"/>
</dbReference>